<dbReference type="EMBL" id="LDPG01000006">
    <property type="protein sequence ID" value="KLV18665.1"/>
    <property type="molecule type" value="Genomic_DNA"/>
</dbReference>
<sequence length="100" mass="11445">MFLLLLCKTFVLQVLAPFQTFRLKVAGFHRAFPSTALNKSCLYYFIYVAKRKCVPLLTMFVNFLINLARTNAKVNDTCGKIKIIQNKVAIQLSFVVKLKP</sequence>
<dbReference type="Proteomes" id="UP000035904">
    <property type="component" value="Unassembled WGS sequence"/>
</dbReference>
<evidence type="ECO:0000313" key="2">
    <source>
        <dbReference type="Proteomes" id="UP000035904"/>
    </source>
</evidence>
<protein>
    <submittedName>
        <fullName evidence="1">Uncharacterized protein</fullName>
    </submittedName>
</protein>
<reference evidence="1 2" key="1">
    <citation type="submission" date="2015-05" db="EMBL/GenBank/DDBJ databases">
        <title>Whole genome sequence and identification of bacterial endophytes from Costus igneus.</title>
        <authorList>
            <person name="Lee Y.P."/>
            <person name="Gan H.M."/>
            <person name="Eng W."/>
            <person name="Wheatley M.S."/>
            <person name="Caraballo A."/>
            <person name="Polter S."/>
            <person name="Savka M.A."/>
            <person name="Hudson A.O."/>
        </authorList>
    </citation>
    <scope>NUCLEOTIDE SEQUENCE [LARGE SCALE GENOMIC DNA]</scope>
    <source>
        <strain evidence="1 2">RIT375</strain>
    </source>
</reference>
<accession>A0A0J1KPN8</accession>
<gene>
    <name evidence="1" type="ORF">ABW01_11795</name>
</gene>
<dbReference type="PATRIC" id="fig|1392.242.peg.5373"/>
<evidence type="ECO:0000313" key="1">
    <source>
        <dbReference type="EMBL" id="KLV18665.1"/>
    </source>
</evidence>
<proteinExistence type="predicted"/>
<organism evidence="1 2">
    <name type="scientific">Bacillus anthracis</name>
    <name type="common">anthrax bacterium</name>
    <dbReference type="NCBI Taxonomy" id="1392"/>
    <lineage>
        <taxon>Bacteria</taxon>
        <taxon>Bacillati</taxon>
        <taxon>Bacillota</taxon>
        <taxon>Bacilli</taxon>
        <taxon>Bacillales</taxon>
        <taxon>Bacillaceae</taxon>
        <taxon>Bacillus</taxon>
        <taxon>Bacillus cereus group</taxon>
    </lineage>
</organism>
<comment type="caution">
    <text evidence="1">The sequence shown here is derived from an EMBL/GenBank/DDBJ whole genome shotgun (WGS) entry which is preliminary data.</text>
</comment>
<name>A0A0J1KPN8_BACAN</name>
<dbReference type="AlphaFoldDB" id="A0A0J1KPN8"/>